<dbReference type="AlphaFoldDB" id="A0A0C5VEE6"/>
<name>A0A0C5VEE6_9GAMM</name>
<protein>
    <submittedName>
        <fullName evidence="1">Uncharacterized protein</fullName>
    </submittedName>
</protein>
<evidence type="ECO:0000313" key="1">
    <source>
        <dbReference type="EMBL" id="AJQ92591.1"/>
    </source>
</evidence>
<organism evidence="1 2">
    <name type="scientific">Gynuella sunshinyii YC6258</name>
    <dbReference type="NCBI Taxonomy" id="1445510"/>
    <lineage>
        <taxon>Bacteria</taxon>
        <taxon>Pseudomonadati</taxon>
        <taxon>Pseudomonadota</taxon>
        <taxon>Gammaproteobacteria</taxon>
        <taxon>Oceanospirillales</taxon>
        <taxon>Saccharospirillaceae</taxon>
        <taxon>Gynuella</taxon>
    </lineage>
</organism>
<dbReference type="STRING" id="1445510.YC6258_00541"/>
<keyword evidence="2" id="KW-1185">Reference proteome</keyword>
<sequence length="46" mass="5421">MLSKKGKKEPTENILAAIPPIKFLRNKNNKYSASDQYQDLNRWIEE</sequence>
<dbReference type="KEGG" id="gsn:YC6258_00541"/>
<evidence type="ECO:0000313" key="2">
    <source>
        <dbReference type="Proteomes" id="UP000032266"/>
    </source>
</evidence>
<proteinExistence type="predicted"/>
<reference evidence="1 2" key="1">
    <citation type="submission" date="2014-01" db="EMBL/GenBank/DDBJ databases">
        <title>Full genme sequencing of cellulolytic bacterium Gynuella sunshinyii YC6258T gen. nov., sp. nov.</title>
        <authorList>
            <person name="Khan H."/>
            <person name="Chung E.J."/>
            <person name="Chung Y.R."/>
        </authorList>
    </citation>
    <scope>NUCLEOTIDE SEQUENCE [LARGE SCALE GENOMIC DNA]</scope>
    <source>
        <strain evidence="1 2">YC6258</strain>
    </source>
</reference>
<dbReference type="HOGENOM" id="CLU_3184274_0_0_6"/>
<dbReference type="Proteomes" id="UP000032266">
    <property type="component" value="Chromosome"/>
</dbReference>
<dbReference type="EMBL" id="CP007142">
    <property type="protein sequence ID" value="AJQ92591.1"/>
    <property type="molecule type" value="Genomic_DNA"/>
</dbReference>
<accession>A0A0C5VEE6</accession>
<gene>
    <name evidence="1" type="ORF">YC6258_00541</name>
</gene>